<dbReference type="InterPro" id="IPR018247">
    <property type="entry name" value="EF_Hand_1_Ca_BS"/>
</dbReference>
<keyword evidence="7" id="KW-0472">Membrane</keyword>
<comment type="similarity">
    <text evidence="1">Belongs to the recoverin family.</text>
</comment>
<dbReference type="InterPro" id="IPR002048">
    <property type="entry name" value="EF_hand_dom"/>
</dbReference>
<keyword evidence="5" id="KW-0106">Calcium</keyword>
<dbReference type="PANTHER" id="PTHR23055">
    <property type="entry name" value="CALCIUM BINDING PROTEINS"/>
    <property type="match status" value="1"/>
</dbReference>
<evidence type="ECO:0000256" key="4">
    <source>
        <dbReference type="ARBA" id="ARBA00022737"/>
    </source>
</evidence>
<dbReference type="AlphaFoldDB" id="A0A814WBV7"/>
<evidence type="ECO:0000256" key="7">
    <source>
        <dbReference type="SAM" id="Phobius"/>
    </source>
</evidence>
<dbReference type="SUPFAM" id="SSF47473">
    <property type="entry name" value="EF-hand"/>
    <property type="match status" value="1"/>
</dbReference>
<dbReference type="EMBL" id="CAJNOH010001289">
    <property type="protein sequence ID" value="CAF1200251.1"/>
    <property type="molecule type" value="Genomic_DNA"/>
</dbReference>
<keyword evidence="2" id="KW-0519">Myristate</keyword>
<dbReference type="PRINTS" id="PR00450">
    <property type="entry name" value="RECOVERIN"/>
</dbReference>
<keyword evidence="4" id="KW-0677">Repeat</keyword>
<evidence type="ECO:0000313" key="9">
    <source>
        <dbReference type="EMBL" id="CAF1200251.1"/>
    </source>
</evidence>
<reference evidence="9" key="1">
    <citation type="submission" date="2021-02" db="EMBL/GenBank/DDBJ databases">
        <authorList>
            <person name="Nowell W R."/>
        </authorList>
    </citation>
    <scope>NUCLEOTIDE SEQUENCE</scope>
</reference>
<dbReference type="InterPro" id="IPR011992">
    <property type="entry name" value="EF-hand-dom_pair"/>
</dbReference>
<name>A0A814WBV7_9BILA</name>
<evidence type="ECO:0000256" key="2">
    <source>
        <dbReference type="ARBA" id="ARBA00022707"/>
    </source>
</evidence>
<evidence type="ECO:0000256" key="1">
    <source>
        <dbReference type="ARBA" id="ARBA00006049"/>
    </source>
</evidence>
<keyword evidence="6" id="KW-0449">Lipoprotein</keyword>
<evidence type="ECO:0000313" key="10">
    <source>
        <dbReference type="Proteomes" id="UP000663854"/>
    </source>
</evidence>
<sequence length="237" mass="26924">MSSEIFASTKTVVIVSSSLYVLSCIDVSFYSYYLSHSFLTQSFIMSATPTVKPGAGKELTAEDMAVLKIRSKLSESDIKKLHAEFWHDNPDGIMTNETYEKFYQKQKEDSTIRNFPRELAFNLFDSNHDKKLDFVEFLMANAFASAENRREALGYLFDMFDTSLDGRMDMTELAAFNSIVTTSVKKTQNASTSEAMNVAGQIFSFIGLNAEKKLTKEQFIEECEKIPLLKTMFKVKK</sequence>
<dbReference type="PROSITE" id="PS00018">
    <property type="entry name" value="EF_HAND_1"/>
    <property type="match status" value="1"/>
</dbReference>
<evidence type="ECO:0000256" key="5">
    <source>
        <dbReference type="ARBA" id="ARBA00022837"/>
    </source>
</evidence>
<comment type="caution">
    <text evidence="9">The sequence shown here is derived from an EMBL/GenBank/DDBJ whole genome shotgun (WGS) entry which is preliminary data.</text>
</comment>
<protein>
    <recommendedName>
        <fullName evidence="8">EF-hand domain-containing protein</fullName>
    </recommendedName>
</protein>
<proteinExistence type="inferred from homology"/>
<dbReference type="Proteomes" id="UP000663854">
    <property type="component" value="Unassembled WGS sequence"/>
</dbReference>
<evidence type="ECO:0000256" key="6">
    <source>
        <dbReference type="ARBA" id="ARBA00023288"/>
    </source>
</evidence>
<dbReference type="GO" id="GO:0005509">
    <property type="term" value="F:calcium ion binding"/>
    <property type="evidence" value="ECO:0007669"/>
    <property type="project" value="InterPro"/>
</dbReference>
<evidence type="ECO:0000259" key="8">
    <source>
        <dbReference type="Pfam" id="PF13499"/>
    </source>
</evidence>
<dbReference type="Pfam" id="PF13499">
    <property type="entry name" value="EF-hand_7"/>
    <property type="match status" value="1"/>
</dbReference>
<accession>A0A814WBV7</accession>
<keyword evidence="7" id="KW-1133">Transmembrane helix</keyword>
<keyword evidence="7" id="KW-0812">Transmembrane</keyword>
<gene>
    <name evidence="9" type="ORF">PYM288_LOCUS24836</name>
</gene>
<evidence type="ECO:0000256" key="3">
    <source>
        <dbReference type="ARBA" id="ARBA00022723"/>
    </source>
</evidence>
<dbReference type="Gene3D" id="1.10.238.10">
    <property type="entry name" value="EF-hand"/>
    <property type="match status" value="1"/>
</dbReference>
<dbReference type="InterPro" id="IPR028846">
    <property type="entry name" value="Recoverin"/>
</dbReference>
<dbReference type="PANTHER" id="PTHR23055:SF178">
    <property type="entry name" value="NEUROCALCIN HOMOLOG"/>
    <property type="match status" value="1"/>
</dbReference>
<organism evidence="9 10">
    <name type="scientific">Rotaria sordida</name>
    <dbReference type="NCBI Taxonomy" id="392033"/>
    <lineage>
        <taxon>Eukaryota</taxon>
        <taxon>Metazoa</taxon>
        <taxon>Spiralia</taxon>
        <taxon>Gnathifera</taxon>
        <taxon>Rotifera</taxon>
        <taxon>Eurotatoria</taxon>
        <taxon>Bdelloidea</taxon>
        <taxon>Philodinida</taxon>
        <taxon>Philodinidae</taxon>
        <taxon>Rotaria</taxon>
    </lineage>
</organism>
<keyword evidence="3" id="KW-0479">Metal-binding</keyword>
<feature type="domain" description="EF-hand" evidence="8">
    <location>
        <begin position="120"/>
        <end position="175"/>
    </location>
</feature>
<feature type="transmembrane region" description="Helical" evidence="7">
    <location>
        <begin position="12"/>
        <end position="33"/>
    </location>
</feature>